<name>A0AAD4H154_9FUNG</name>
<proteinExistence type="predicted"/>
<evidence type="ECO:0000313" key="1">
    <source>
        <dbReference type="EMBL" id="KAG0253450.1"/>
    </source>
</evidence>
<sequence>RLIPRLPALTELTMEMMTPEIAKALVNHCGQFRAFRYGGRDENISRDTMASVDYDLNIISILLESCPNLTTIDAIQHSIDANYLLEHPWVCEETLETFRCQIVGMGRMTSDDFQAMSLEQGDSGRSIVEEKYRRCQEQHSRVYGRLARLTHLETLDLGGDIQDWVSLIFADGGNEAVIEVNGRMFLELSTPIMDSLEFSLASGLGQLSSLKDLRVFGFEGHDHRIGNKELKWIARHWPKLAVMRGLHIDDSASLVKKDLKTAEQRAYMQRLRPNVIHKAAVLKRDLDEYLESIFQCRNLL</sequence>
<dbReference type="AlphaFoldDB" id="A0AAD4H154"/>
<dbReference type="Proteomes" id="UP001194580">
    <property type="component" value="Unassembled WGS sequence"/>
</dbReference>
<evidence type="ECO:0000313" key="2">
    <source>
        <dbReference type="Proteomes" id="UP001194580"/>
    </source>
</evidence>
<gene>
    <name evidence="1" type="ORF">BGZ95_006318</name>
</gene>
<protein>
    <submittedName>
        <fullName evidence="1">Uncharacterized protein</fullName>
    </submittedName>
</protein>
<organism evidence="1 2">
    <name type="scientific">Linnemannia exigua</name>
    <dbReference type="NCBI Taxonomy" id="604196"/>
    <lineage>
        <taxon>Eukaryota</taxon>
        <taxon>Fungi</taxon>
        <taxon>Fungi incertae sedis</taxon>
        <taxon>Mucoromycota</taxon>
        <taxon>Mortierellomycotina</taxon>
        <taxon>Mortierellomycetes</taxon>
        <taxon>Mortierellales</taxon>
        <taxon>Mortierellaceae</taxon>
        <taxon>Linnemannia</taxon>
    </lineage>
</organism>
<feature type="non-terminal residue" evidence="1">
    <location>
        <position position="1"/>
    </location>
</feature>
<dbReference type="EMBL" id="JAAAIL010002940">
    <property type="protein sequence ID" value="KAG0253450.1"/>
    <property type="molecule type" value="Genomic_DNA"/>
</dbReference>
<comment type="caution">
    <text evidence="1">The sequence shown here is derived from an EMBL/GenBank/DDBJ whole genome shotgun (WGS) entry which is preliminary data.</text>
</comment>
<keyword evidence="2" id="KW-1185">Reference proteome</keyword>
<accession>A0AAD4H154</accession>
<reference evidence="1" key="1">
    <citation type="journal article" date="2020" name="Fungal Divers.">
        <title>Resolving the Mortierellaceae phylogeny through synthesis of multi-gene phylogenetics and phylogenomics.</title>
        <authorList>
            <person name="Vandepol N."/>
            <person name="Liber J."/>
            <person name="Desiro A."/>
            <person name="Na H."/>
            <person name="Kennedy M."/>
            <person name="Barry K."/>
            <person name="Grigoriev I.V."/>
            <person name="Miller A.N."/>
            <person name="O'Donnell K."/>
            <person name="Stajich J.E."/>
            <person name="Bonito G."/>
        </authorList>
    </citation>
    <scope>NUCLEOTIDE SEQUENCE</scope>
    <source>
        <strain evidence="1">NRRL 28262</strain>
    </source>
</reference>